<dbReference type="GO" id="GO:0009063">
    <property type="term" value="P:amino acid catabolic process"/>
    <property type="evidence" value="ECO:0007669"/>
    <property type="project" value="InterPro"/>
</dbReference>
<dbReference type="InterPro" id="IPR013341">
    <property type="entry name" value="Mandelate_racemase_N_dom"/>
</dbReference>
<dbReference type="InterPro" id="IPR029017">
    <property type="entry name" value="Enolase-like_N"/>
</dbReference>
<keyword evidence="1" id="KW-0456">Lyase</keyword>
<dbReference type="InterPro" id="IPR034593">
    <property type="entry name" value="DgoD-like"/>
</dbReference>
<comment type="caution">
    <text evidence="3">The sequence shown here is derived from an EMBL/GenBank/DDBJ whole genome shotgun (WGS) entry which is preliminary data.</text>
</comment>
<reference evidence="3 4" key="1">
    <citation type="journal article" date="2016" name="J. Microbiol.">
        <title>Dankookia rubra gen. nov., sp. nov., an alphaproteobacterium isolated from sediment of a shallow stream.</title>
        <authorList>
            <person name="Kim W.H."/>
            <person name="Kim D.H."/>
            <person name="Kang K."/>
            <person name="Ahn T.Y."/>
        </authorList>
    </citation>
    <scope>NUCLEOTIDE SEQUENCE [LARGE SCALE GENOMIC DNA]</scope>
    <source>
        <strain evidence="3 4">JCM30602</strain>
    </source>
</reference>
<dbReference type="PROSITE" id="PS00908">
    <property type="entry name" value="MR_MLE_1"/>
    <property type="match status" value="1"/>
</dbReference>
<dbReference type="InterPro" id="IPR013342">
    <property type="entry name" value="Mandelate_racemase_C"/>
</dbReference>
<proteinExistence type="predicted"/>
<evidence type="ECO:0000313" key="4">
    <source>
        <dbReference type="Proteomes" id="UP000295096"/>
    </source>
</evidence>
<dbReference type="SMART" id="SM00922">
    <property type="entry name" value="MR_MLE"/>
    <property type="match status" value="1"/>
</dbReference>
<dbReference type="PANTHER" id="PTHR48080:SF2">
    <property type="entry name" value="D-GALACTONATE DEHYDRATASE"/>
    <property type="match status" value="1"/>
</dbReference>
<evidence type="ECO:0000256" key="1">
    <source>
        <dbReference type="ARBA" id="ARBA00023239"/>
    </source>
</evidence>
<gene>
    <name evidence="3" type="ORF">E2C06_10185</name>
</gene>
<dbReference type="InterPro" id="IPR036849">
    <property type="entry name" value="Enolase-like_C_sf"/>
</dbReference>
<dbReference type="SFLD" id="SFLDS00001">
    <property type="entry name" value="Enolase"/>
    <property type="match status" value="1"/>
</dbReference>
<protein>
    <submittedName>
        <fullName evidence="3">Mandelate racemase/muconate lactonizing enzyme family protein</fullName>
    </submittedName>
</protein>
<dbReference type="Pfam" id="PF02746">
    <property type="entry name" value="MR_MLE_N"/>
    <property type="match status" value="1"/>
</dbReference>
<dbReference type="SUPFAM" id="SSF51604">
    <property type="entry name" value="Enolase C-terminal domain-like"/>
    <property type="match status" value="1"/>
</dbReference>
<evidence type="ECO:0000313" key="3">
    <source>
        <dbReference type="EMBL" id="TDH62761.1"/>
    </source>
</evidence>
<dbReference type="InterPro" id="IPR018110">
    <property type="entry name" value="Mandel_Rmase/mucon_lact_enz_CS"/>
</dbReference>
<evidence type="ECO:0000259" key="2">
    <source>
        <dbReference type="SMART" id="SM00922"/>
    </source>
</evidence>
<dbReference type="PANTHER" id="PTHR48080">
    <property type="entry name" value="D-GALACTONATE DEHYDRATASE-RELATED"/>
    <property type="match status" value="1"/>
</dbReference>
<dbReference type="Gene3D" id="3.20.20.120">
    <property type="entry name" value="Enolase-like C-terminal domain"/>
    <property type="match status" value="1"/>
</dbReference>
<name>A0A4R5QJA6_9PROT</name>
<dbReference type="Pfam" id="PF13378">
    <property type="entry name" value="MR_MLE_C"/>
    <property type="match status" value="1"/>
</dbReference>
<dbReference type="GO" id="GO:0000287">
    <property type="term" value="F:magnesium ion binding"/>
    <property type="evidence" value="ECO:0007669"/>
    <property type="project" value="UniProtKB-ARBA"/>
</dbReference>
<dbReference type="SUPFAM" id="SSF54826">
    <property type="entry name" value="Enolase N-terminal domain-like"/>
    <property type="match status" value="1"/>
</dbReference>
<dbReference type="CDD" id="cd03316">
    <property type="entry name" value="MR_like"/>
    <property type="match status" value="1"/>
</dbReference>
<dbReference type="EMBL" id="SMSJ01000009">
    <property type="protein sequence ID" value="TDH62761.1"/>
    <property type="molecule type" value="Genomic_DNA"/>
</dbReference>
<feature type="domain" description="Mandelate racemase/muconate lactonizing enzyme C-terminal" evidence="2">
    <location>
        <begin position="195"/>
        <end position="317"/>
    </location>
</feature>
<dbReference type="OrthoDB" id="7511553at2"/>
<sequence length="442" mass="48715">MPLPAPVTQAILPSSFPIVPSIACRARLPSRRRLVDRRTACLVSVGTGTEAAMKIAQVETLRADAGWRLFSFLKVTTDDGLVGWSEYSESFGSAGLSSVIDALTPLIIGRDPTRWEEVTAWLQVMTRQSRGGLNQQAIAAIENALLDIAARARGISVAALFGGPIRERIPVYWSHFASYRVRNAAHIGVPAIRSRADVARHAAEVKDRGFKALKTNILVPGPDGSLFQYSPGFGRHAGWPELNWDNRLLAELRAHLRSIRDAVGPEMGIHLDTNFHFRTEGFQRIAETVAPFNLTWLEIDIHDPQALGTIKRMAPCPIASAETLHGRRDFRPYLEQYSMDVGIVDVIWNGLGESIKIASLCDVYEVNCAPHNFYGNLCSMISATFSACIPNFRVMEIDIDSVAWRDEFTPPPVIEDGELVMPTGPGWGVEVNEAAIRARPPK</sequence>
<dbReference type="Proteomes" id="UP000295096">
    <property type="component" value="Unassembled WGS sequence"/>
</dbReference>
<dbReference type="AlphaFoldDB" id="A0A4R5QJA6"/>
<accession>A0A4R5QJA6</accession>
<keyword evidence="4" id="KW-1185">Reference proteome</keyword>
<dbReference type="Gene3D" id="3.30.390.10">
    <property type="entry name" value="Enolase-like, N-terminal domain"/>
    <property type="match status" value="1"/>
</dbReference>
<organism evidence="3 4">
    <name type="scientific">Dankookia rubra</name>
    <dbReference type="NCBI Taxonomy" id="1442381"/>
    <lineage>
        <taxon>Bacteria</taxon>
        <taxon>Pseudomonadati</taxon>
        <taxon>Pseudomonadota</taxon>
        <taxon>Alphaproteobacteria</taxon>
        <taxon>Acetobacterales</taxon>
        <taxon>Roseomonadaceae</taxon>
        <taxon>Dankookia</taxon>
    </lineage>
</organism>
<dbReference type="InterPro" id="IPR029065">
    <property type="entry name" value="Enolase_C-like"/>
</dbReference>
<dbReference type="GO" id="GO:0016829">
    <property type="term" value="F:lyase activity"/>
    <property type="evidence" value="ECO:0007669"/>
    <property type="project" value="UniProtKB-KW"/>
</dbReference>
<dbReference type="SFLD" id="SFLDG00179">
    <property type="entry name" value="mandelate_racemase"/>
    <property type="match status" value="1"/>
</dbReference>